<reference evidence="2 3" key="1">
    <citation type="submission" date="2022-12" db="EMBL/GenBank/DDBJ databases">
        <title>Chromosome-scale assembly of the Ensete ventricosum genome.</title>
        <authorList>
            <person name="Dussert Y."/>
            <person name="Stocks J."/>
            <person name="Wendawek A."/>
            <person name="Woldeyes F."/>
            <person name="Nichols R.A."/>
            <person name="Borrell J.S."/>
        </authorList>
    </citation>
    <scope>NUCLEOTIDE SEQUENCE [LARGE SCALE GENOMIC DNA]</scope>
    <source>
        <strain evidence="3">cv. Maze</strain>
        <tissue evidence="2">Seeds</tissue>
    </source>
</reference>
<name>A0AAV8S024_ENSVE</name>
<evidence type="ECO:0000313" key="3">
    <source>
        <dbReference type="Proteomes" id="UP001222027"/>
    </source>
</evidence>
<feature type="compositionally biased region" description="Basic and acidic residues" evidence="1">
    <location>
        <begin position="1"/>
        <end position="12"/>
    </location>
</feature>
<evidence type="ECO:0000313" key="2">
    <source>
        <dbReference type="EMBL" id="KAJ8512823.1"/>
    </source>
</evidence>
<dbReference type="AlphaFoldDB" id="A0AAV8S024"/>
<accession>A0AAV8S024</accession>
<dbReference type="Proteomes" id="UP001222027">
    <property type="component" value="Unassembled WGS sequence"/>
</dbReference>
<organism evidence="2 3">
    <name type="scientific">Ensete ventricosum</name>
    <name type="common">Abyssinian banana</name>
    <name type="synonym">Musa ensete</name>
    <dbReference type="NCBI Taxonomy" id="4639"/>
    <lineage>
        <taxon>Eukaryota</taxon>
        <taxon>Viridiplantae</taxon>
        <taxon>Streptophyta</taxon>
        <taxon>Embryophyta</taxon>
        <taxon>Tracheophyta</taxon>
        <taxon>Spermatophyta</taxon>
        <taxon>Magnoliopsida</taxon>
        <taxon>Liliopsida</taxon>
        <taxon>Zingiberales</taxon>
        <taxon>Musaceae</taxon>
        <taxon>Ensete</taxon>
    </lineage>
</organism>
<evidence type="ECO:0000256" key="1">
    <source>
        <dbReference type="SAM" id="MobiDB-lite"/>
    </source>
</evidence>
<dbReference type="EMBL" id="JAQQAF010000001">
    <property type="protein sequence ID" value="KAJ8512823.1"/>
    <property type="molecule type" value="Genomic_DNA"/>
</dbReference>
<protein>
    <submittedName>
        <fullName evidence="2">Uncharacterized protein</fullName>
    </submittedName>
</protein>
<keyword evidence="3" id="KW-1185">Reference proteome</keyword>
<proteinExistence type="predicted"/>
<comment type="caution">
    <text evidence="2">The sequence shown here is derived from an EMBL/GenBank/DDBJ whole genome shotgun (WGS) entry which is preliminary data.</text>
</comment>
<sequence length="74" mass="8525">MNRGDHVSDHTRTIHVGLHLRSPSLRSHDHSEKDGCLEKGGDAWFPREIKHVRTIAAYLKNLLWQPHGLRQVLV</sequence>
<gene>
    <name evidence="2" type="ORF">OPV22_003257</name>
</gene>
<feature type="region of interest" description="Disordered" evidence="1">
    <location>
        <begin position="1"/>
        <end position="34"/>
    </location>
</feature>